<dbReference type="Proteomes" id="UP001168972">
    <property type="component" value="Unassembled WGS sequence"/>
</dbReference>
<dbReference type="InterPro" id="IPR002347">
    <property type="entry name" value="SDR_fam"/>
</dbReference>
<comment type="caution">
    <text evidence="4">The sequence shown here is derived from an EMBL/GenBank/DDBJ whole genome shotgun (WGS) entry which is preliminary data.</text>
</comment>
<dbReference type="AlphaFoldDB" id="A0AA39G181"/>
<dbReference type="Gene3D" id="3.40.50.720">
    <property type="entry name" value="NAD(P)-binding Rossmann-like Domain"/>
    <property type="match status" value="1"/>
</dbReference>
<dbReference type="InterPro" id="IPR036291">
    <property type="entry name" value="NAD(P)-bd_dom_sf"/>
</dbReference>
<dbReference type="PRINTS" id="PR00080">
    <property type="entry name" value="SDRFAMILY"/>
</dbReference>
<evidence type="ECO:0000256" key="2">
    <source>
        <dbReference type="ARBA" id="ARBA00023002"/>
    </source>
</evidence>
<keyword evidence="2" id="KW-0560">Oxidoreductase</keyword>
<name>A0AA39G181_MICHY</name>
<evidence type="ECO:0000313" key="5">
    <source>
        <dbReference type="Proteomes" id="UP001168972"/>
    </source>
</evidence>
<proteinExistence type="inferred from homology"/>
<dbReference type="EMBL" id="JAQQBR010000003">
    <property type="protein sequence ID" value="KAK0179391.1"/>
    <property type="molecule type" value="Genomic_DNA"/>
</dbReference>
<dbReference type="GO" id="GO:0016616">
    <property type="term" value="F:oxidoreductase activity, acting on the CH-OH group of donors, NAD or NADP as acceptor"/>
    <property type="evidence" value="ECO:0007669"/>
    <property type="project" value="TreeGrafter"/>
</dbReference>
<evidence type="ECO:0000256" key="3">
    <source>
        <dbReference type="RuleBase" id="RU000363"/>
    </source>
</evidence>
<gene>
    <name evidence="4" type="ORF">PV327_005148</name>
</gene>
<organism evidence="4 5">
    <name type="scientific">Microctonus hyperodae</name>
    <name type="common">Parasitoid wasp</name>
    <dbReference type="NCBI Taxonomy" id="165561"/>
    <lineage>
        <taxon>Eukaryota</taxon>
        <taxon>Metazoa</taxon>
        <taxon>Ecdysozoa</taxon>
        <taxon>Arthropoda</taxon>
        <taxon>Hexapoda</taxon>
        <taxon>Insecta</taxon>
        <taxon>Pterygota</taxon>
        <taxon>Neoptera</taxon>
        <taxon>Endopterygota</taxon>
        <taxon>Hymenoptera</taxon>
        <taxon>Apocrita</taxon>
        <taxon>Ichneumonoidea</taxon>
        <taxon>Braconidae</taxon>
        <taxon>Euphorinae</taxon>
        <taxon>Microctonus</taxon>
    </lineage>
</organism>
<comment type="similarity">
    <text evidence="1 3">Belongs to the short-chain dehydrogenases/reductases (SDR) family.</text>
</comment>
<dbReference type="PANTHER" id="PTHR44229">
    <property type="entry name" value="15-HYDROXYPROSTAGLANDIN DEHYDROGENASE [NAD(+)]"/>
    <property type="match status" value="1"/>
</dbReference>
<dbReference type="SUPFAM" id="SSF51735">
    <property type="entry name" value="NAD(P)-binding Rossmann-fold domains"/>
    <property type="match status" value="1"/>
</dbReference>
<reference evidence="4" key="1">
    <citation type="journal article" date="2023" name="bioRxiv">
        <title>Scaffold-level genome assemblies of two parasitoid biocontrol wasps reveal the parthenogenesis mechanism and an associated novel virus.</title>
        <authorList>
            <person name="Inwood S."/>
            <person name="Skelly J."/>
            <person name="Guhlin J."/>
            <person name="Harrop T."/>
            <person name="Goldson S."/>
            <person name="Dearden P."/>
        </authorList>
    </citation>
    <scope>NUCLEOTIDE SEQUENCE</scope>
    <source>
        <strain evidence="4">Lincoln</strain>
        <tissue evidence="4">Whole body</tissue>
    </source>
</reference>
<sequence length="320" mass="35095">MEFQGRKSRRASAEEKAKELEVIKGLVCGKNVVITGGASGLGFSFVNHFLQHGAKCVAIIDVNASAGERAVKAIAKLYGEEKIMFIRGDTSFYPEMHYAFTRIAMSMDSIDIVINNAGILDERQWTKEVAVNIGGMLNVATFALRFMGKDAGGHGGILVNVAQYFDFKFTAHLPIYTATKYSIIALSQSLGASYHTDKTGVRVMALCPGLTETPLTIDSPNKLLSRVMKADFVKNLEQLSIQTPYIVAEGLMTILKCGESGSVWAVESGKPPFEIETPAYKSLKRQYKNNFIPSPIIHMTEGRPIRETYDDMRTGLTSCG</sequence>
<dbReference type="GO" id="GO:0005737">
    <property type="term" value="C:cytoplasm"/>
    <property type="evidence" value="ECO:0007669"/>
    <property type="project" value="TreeGrafter"/>
</dbReference>
<protein>
    <submittedName>
        <fullName evidence="4">Uncharacterized protein</fullName>
    </submittedName>
</protein>
<dbReference type="PANTHER" id="PTHR44229:SF8">
    <property type="entry name" value="ALCOHOL DEHYDROGENASE-RELATED"/>
    <property type="match status" value="1"/>
</dbReference>
<evidence type="ECO:0000256" key="1">
    <source>
        <dbReference type="ARBA" id="ARBA00006484"/>
    </source>
</evidence>
<dbReference type="PRINTS" id="PR01167">
    <property type="entry name" value="INSADHFAMILY"/>
</dbReference>
<dbReference type="Pfam" id="PF00106">
    <property type="entry name" value="adh_short"/>
    <property type="match status" value="1"/>
</dbReference>
<keyword evidence="5" id="KW-1185">Reference proteome</keyword>
<reference evidence="4" key="2">
    <citation type="submission" date="2023-03" db="EMBL/GenBank/DDBJ databases">
        <authorList>
            <person name="Inwood S.N."/>
            <person name="Skelly J.G."/>
            <person name="Guhlin J."/>
            <person name="Harrop T.W.R."/>
            <person name="Goldson S.G."/>
            <person name="Dearden P.K."/>
        </authorList>
    </citation>
    <scope>NUCLEOTIDE SEQUENCE</scope>
    <source>
        <strain evidence="4">Lincoln</strain>
        <tissue evidence="4">Whole body</tissue>
    </source>
</reference>
<evidence type="ECO:0000313" key="4">
    <source>
        <dbReference type="EMBL" id="KAK0179391.1"/>
    </source>
</evidence>
<accession>A0AA39G181</accession>